<dbReference type="EMBL" id="AP028907">
    <property type="protein sequence ID" value="BES81927.1"/>
    <property type="molecule type" value="Genomic_DNA"/>
</dbReference>
<reference evidence="1 2" key="1">
    <citation type="submission" date="2023-09" db="EMBL/GenBank/DDBJ databases">
        <title>Pyrofollis japonicus gen. nov. sp. nov., a novel member of the family Pyrodictiaceae isolated from the Iheya North hydrothermal field.</title>
        <authorList>
            <person name="Miyazaki U."/>
            <person name="Sanari M."/>
            <person name="Tame A."/>
            <person name="Kitajima M."/>
            <person name="Okamoto A."/>
            <person name="Sawayama S."/>
            <person name="Miyazaki J."/>
            <person name="Takai K."/>
            <person name="Nakagawa S."/>
        </authorList>
    </citation>
    <scope>NUCLEOTIDE SEQUENCE [LARGE SCALE GENOMIC DNA]</scope>
    <source>
        <strain evidence="1 2">AV2</strain>
    </source>
</reference>
<keyword evidence="2" id="KW-1185">Reference proteome</keyword>
<evidence type="ECO:0000313" key="1">
    <source>
        <dbReference type="EMBL" id="BES81927.1"/>
    </source>
</evidence>
<evidence type="ECO:0000313" key="2">
    <source>
        <dbReference type="Proteomes" id="UP001341135"/>
    </source>
</evidence>
<dbReference type="Proteomes" id="UP001341135">
    <property type="component" value="Chromosome"/>
</dbReference>
<gene>
    <name evidence="1" type="ORF">PABY_14940</name>
</gene>
<name>A0ABM8IWJ8_9CREN</name>
<proteinExistence type="predicted"/>
<organism evidence="1 2">
    <name type="scientific">Pyrodictium abyssi</name>
    <dbReference type="NCBI Taxonomy" id="54256"/>
    <lineage>
        <taxon>Archaea</taxon>
        <taxon>Thermoproteota</taxon>
        <taxon>Thermoprotei</taxon>
        <taxon>Desulfurococcales</taxon>
        <taxon>Pyrodictiaceae</taxon>
        <taxon>Pyrodictium</taxon>
    </lineage>
</organism>
<accession>A0ABM8IWJ8</accession>
<sequence length="45" mass="5195">MRLLWGRKTLLGLDRHLYPACGMKWSLYIHLGECWVLALCPVPAI</sequence>
<protein>
    <submittedName>
        <fullName evidence="1">Uncharacterized protein</fullName>
    </submittedName>
</protein>